<feature type="domain" description="ABC transmembrane type-1" evidence="10">
    <location>
        <begin position="17"/>
        <end position="300"/>
    </location>
</feature>
<keyword evidence="3 8" id="KW-0812">Transmembrane</keyword>
<feature type="transmembrane region" description="Helical" evidence="8">
    <location>
        <begin position="132"/>
        <end position="153"/>
    </location>
</feature>
<dbReference type="PROSITE" id="PS50929">
    <property type="entry name" value="ABC_TM1F"/>
    <property type="match status" value="1"/>
</dbReference>
<dbReference type="GO" id="GO:0015421">
    <property type="term" value="F:ABC-type oligopeptide transporter activity"/>
    <property type="evidence" value="ECO:0007669"/>
    <property type="project" value="TreeGrafter"/>
</dbReference>
<keyword evidence="2" id="KW-0813">Transport</keyword>
<dbReference type="AlphaFoldDB" id="A0A2N6LN06"/>
<evidence type="ECO:0000256" key="4">
    <source>
        <dbReference type="ARBA" id="ARBA00022741"/>
    </source>
</evidence>
<dbReference type="Pfam" id="PF00005">
    <property type="entry name" value="ABC_tran"/>
    <property type="match status" value="1"/>
</dbReference>
<dbReference type="InterPro" id="IPR036640">
    <property type="entry name" value="ABC1_TM_sf"/>
</dbReference>
<dbReference type="FunFam" id="3.40.50.300:FF:000287">
    <property type="entry name" value="Multidrug ABC transporter ATP-binding protein"/>
    <property type="match status" value="1"/>
</dbReference>
<dbReference type="Gene3D" id="1.20.1560.10">
    <property type="entry name" value="ABC transporter type 1, transmembrane domain"/>
    <property type="match status" value="1"/>
</dbReference>
<dbReference type="InterPro" id="IPR039421">
    <property type="entry name" value="Type_1_exporter"/>
</dbReference>
<feature type="transmembrane region" description="Helical" evidence="8">
    <location>
        <begin position="53"/>
        <end position="74"/>
    </location>
</feature>
<protein>
    <submittedName>
        <fullName evidence="11">ABC transporter</fullName>
    </submittedName>
</protein>
<dbReference type="PROSITE" id="PS00211">
    <property type="entry name" value="ABC_TRANSPORTER_1"/>
    <property type="match status" value="1"/>
</dbReference>
<evidence type="ECO:0000256" key="2">
    <source>
        <dbReference type="ARBA" id="ARBA00022448"/>
    </source>
</evidence>
<evidence type="ECO:0000256" key="5">
    <source>
        <dbReference type="ARBA" id="ARBA00022840"/>
    </source>
</evidence>
<dbReference type="GO" id="GO:0005886">
    <property type="term" value="C:plasma membrane"/>
    <property type="evidence" value="ECO:0007669"/>
    <property type="project" value="UniProtKB-SubCell"/>
</dbReference>
<dbReference type="GO" id="GO:0016887">
    <property type="term" value="F:ATP hydrolysis activity"/>
    <property type="evidence" value="ECO:0007669"/>
    <property type="project" value="InterPro"/>
</dbReference>
<evidence type="ECO:0000256" key="6">
    <source>
        <dbReference type="ARBA" id="ARBA00022989"/>
    </source>
</evidence>
<comment type="subcellular location">
    <subcellularLocation>
        <location evidence="1">Cell membrane</location>
        <topology evidence="1">Multi-pass membrane protein</topology>
    </subcellularLocation>
</comment>
<keyword evidence="4" id="KW-0547">Nucleotide-binding</keyword>
<keyword evidence="6 8" id="KW-1133">Transmembrane helix</keyword>
<feature type="transmembrane region" description="Helical" evidence="8">
    <location>
        <begin position="159"/>
        <end position="179"/>
    </location>
</feature>
<dbReference type="SMART" id="SM00382">
    <property type="entry name" value="AAA"/>
    <property type="match status" value="1"/>
</dbReference>
<keyword evidence="5" id="KW-0067">ATP-binding</keyword>
<organism evidence="11 12">
    <name type="scientific">Fischerella thermalis CCMEE 5318</name>
    <dbReference type="NCBI Taxonomy" id="2019666"/>
    <lineage>
        <taxon>Bacteria</taxon>
        <taxon>Bacillati</taxon>
        <taxon>Cyanobacteriota</taxon>
        <taxon>Cyanophyceae</taxon>
        <taxon>Nostocales</taxon>
        <taxon>Hapalosiphonaceae</taxon>
        <taxon>Fischerella</taxon>
    </lineage>
</organism>
<evidence type="ECO:0000313" key="12">
    <source>
        <dbReference type="Proteomes" id="UP000235081"/>
    </source>
</evidence>
<feature type="transmembrane region" description="Helical" evidence="8">
    <location>
        <begin position="15"/>
        <end position="41"/>
    </location>
</feature>
<reference evidence="11 12" key="1">
    <citation type="submission" date="2017-07" db="EMBL/GenBank/DDBJ databases">
        <title>Genomes of Fischerella (Mastigocladus) sp. strains.</title>
        <authorList>
            <person name="Miller S.R."/>
        </authorList>
    </citation>
    <scope>NUCLEOTIDE SEQUENCE [LARGE SCALE GENOMIC DNA]</scope>
    <source>
        <strain evidence="11 12">CCMEE 5318</strain>
    </source>
</reference>
<keyword evidence="7 8" id="KW-0472">Membrane</keyword>
<evidence type="ECO:0000256" key="7">
    <source>
        <dbReference type="ARBA" id="ARBA00023136"/>
    </source>
</evidence>
<dbReference type="SUPFAM" id="SSF52540">
    <property type="entry name" value="P-loop containing nucleoside triphosphate hydrolases"/>
    <property type="match status" value="1"/>
</dbReference>
<evidence type="ECO:0000256" key="1">
    <source>
        <dbReference type="ARBA" id="ARBA00004651"/>
    </source>
</evidence>
<evidence type="ECO:0000259" key="9">
    <source>
        <dbReference type="PROSITE" id="PS50893"/>
    </source>
</evidence>
<evidence type="ECO:0000313" key="11">
    <source>
        <dbReference type="EMBL" id="PMB26822.1"/>
    </source>
</evidence>
<evidence type="ECO:0000256" key="3">
    <source>
        <dbReference type="ARBA" id="ARBA00022692"/>
    </source>
</evidence>
<dbReference type="CDD" id="cd07346">
    <property type="entry name" value="ABC_6TM_exporters"/>
    <property type="match status" value="1"/>
</dbReference>
<sequence length="584" mass="64714">MVKNIFDLADERKPLLIWGTVFHVIASMFAAAPYVFIYLILKELFENSIHPQKALVLIGGAAGCLLLQGLFLYWANSLTFINGCLMIGDLRLELGNFIRKLPMGFFTSKQVGDLNVLMTEDLCKIEDIPSTVYPKIVTGLLTPAFISAFLFVIDWRLTLATLAGVPIAAAIYVGNQKLLQKLTKFQKKSVVEANSRMIEYIQGIPVLKAFNQTGAKFEKLEKALDSYKQANLNLVNQLAIPSVAFSGFLELGFVAIVCVGTYIIFSGKLTISTFLLFLVIGLRFYEPLSELFELSGMTRMMDVALERVMATLEEAPLPETTEQQQLKSFNIEFKNVSFSYDQVPVLRSISFNVSERSMTALVGPSGSGKTTITNLIARFWDVDSGEILIGGVNIKNLKTDELLSHISIVFQNVYLFNDTILNNIKFGKTNATLEEVIAATKAAQCHEFIENLPQGYETVIGEGGSTLSGGEKQRISIARAILKNAPIVLLDEATASVDPENEILLQKAINLLVESKTLIVIAHRLPTIISADQILVIDNGEILERGKHNELVKNADGSYNRLWNSQQKARGWKLNTERLSTVKN</sequence>
<dbReference type="RefSeq" id="WP_102180356.1">
    <property type="nucleotide sequence ID" value="NZ_NMQE01000072.1"/>
</dbReference>
<dbReference type="InterPro" id="IPR027417">
    <property type="entry name" value="P-loop_NTPase"/>
</dbReference>
<evidence type="ECO:0000259" key="10">
    <source>
        <dbReference type="PROSITE" id="PS50929"/>
    </source>
</evidence>
<dbReference type="InterPro" id="IPR011527">
    <property type="entry name" value="ABC1_TM_dom"/>
</dbReference>
<dbReference type="Gene3D" id="3.40.50.300">
    <property type="entry name" value="P-loop containing nucleotide triphosphate hydrolases"/>
    <property type="match status" value="1"/>
</dbReference>
<dbReference type="PROSITE" id="PS50893">
    <property type="entry name" value="ABC_TRANSPORTER_2"/>
    <property type="match status" value="1"/>
</dbReference>
<evidence type="ECO:0000256" key="8">
    <source>
        <dbReference type="SAM" id="Phobius"/>
    </source>
</evidence>
<dbReference type="SUPFAM" id="SSF90123">
    <property type="entry name" value="ABC transporter transmembrane region"/>
    <property type="match status" value="1"/>
</dbReference>
<name>A0A2N6LN06_9CYAN</name>
<dbReference type="InterPro" id="IPR003593">
    <property type="entry name" value="AAA+_ATPase"/>
</dbReference>
<dbReference type="Pfam" id="PF00664">
    <property type="entry name" value="ABC_membrane"/>
    <property type="match status" value="1"/>
</dbReference>
<dbReference type="GO" id="GO:0005524">
    <property type="term" value="F:ATP binding"/>
    <property type="evidence" value="ECO:0007669"/>
    <property type="project" value="UniProtKB-KW"/>
</dbReference>
<dbReference type="PANTHER" id="PTHR43394:SF1">
    <property type="entry name" value="ATP-BINDING CASSETTE SUB-FAMILY B MEMBER 10, MITOCHONDRIAL"/>
    <property type="match status" value="1"/>
</dbReference>
<dbReference type="InterPro" id="IPR017871">
    <property type="entry name" value="ABC_transporter-like_CS"/>
</dbReference>
<feature type="transmembrane region" description="Helical" evidence="8">
    <location>
        <begin position="238"/>
        <end position="263"/>
    </location>
</feature>
<feature type="domain" description="ABC transporter" evidence="9">
    <location>
        <begin position="331"/>
        <end position="564"/>
    </location>
</feature>
<dbReference type="InterPro" id="IPR003439">
    <property type="entry name" value="ABC_transporter-like_ATP-bd"/>
</dbReference>
<dbReference type="EMBL" id="NMQE01000072">
    <property type="protein sequence ID" value="PMB26822.1"/>
    <property type="molecule type" value="Genomic_DNA"/>
</dbReference>
<accession>A0A2N6LN06</accession>
<dbReference type="PANTHER" id="PTHR43394">
    <property type="entry name" value="ATP-DEPENDENT PERMEASE MDL1, MITOCHONDRIAL"/>
    <property type="match status" value="1"/>
</dbReference>
<comment type="caution">
    <text evidence="11">The sequence shown here is derived from an EMBL/GenBank/DDBJ whole genome shotgun (WGS) entry which is preliminary data.</text>
</comment>
<gene>
    <name evidence="11" type="ORF">CEN46_02780</name>
</gene>
<dbReference type="Proteomes" id="UP000235081">
    <property type="component" value="Unassembled WGS sequence"/>
</dbReference>
<proteinExistence type="predicted"/>